<accession>A0AAE3LGA3</accession>
<reference evidence="2" key="1">
    <citation type="journal article" date="2023" name="Front. Microbiol.">
        <title>Ralstonia chuxiongensis sp. nov., Ralstonia mojiangensis sp. nov., and Ralstonia soli sp. nov., isolated from tobacco fields, are three novel species in the family Burkholderiaceae.</title>
        <authorList>
            <person name="Lu C.H."/>
            <person name="Zhang Y.Y."/>
            <person name="Jiang N."/>
            <person name="Chen W."/>
            <person name="Shao X."/>
            <person name="Zhao Z.M."/>
            <person name="Lu W.L."/>
            <person name="Hu X."/>
            <person name="Xi Y.X."/>
            <person name="Zou S.Y."/>
            <person name="Wei Q.J."/>
            <person name="Lin Z.L."/>
            <person name="Gong L."/>
            <person name="Gai X.T."/>
            <person name="Zhang L.Q."/>
            <person name="Li J.Y."/>
            <person name="Jin Y."/>
            <person name="Xia Z.Y."/>
        </authorList>
    </citation>
    <scope>NUCLEOTIDE SEQUENCE</scope>
    <source>
        <strain evidence="2">22TCCZM01-4</strain>
    </source>
</reference>
<feature type="region of interest" description="Disordered" evidence="1">
    <location>
        <begin position="144"/>
        <end position="168"/>
    </location>
</feature>
<protein>
    <recommendedName>
        <fullName evidence="4">Lipoprotein</fullName>
    </recommendedName>
</protein>
<gene>
    <name evidence="2" type="ORF">N5I87_21290</name>
</gene>
<dbReference type="EMBL" id="JAOCQJ010000006">
    <property type="protein sequence ID" value="MCT7318561.1"/>
    <property type="molecule type" value="Genomic_DNA"/>
</dbReference>
<dbReference type="Proteomes" id="UP001164374">
    <property type="component" value="Unassembled WGS sequence"/>
</dbReference>
<evidence type="ECO:0008006" key="4">
    <source>
        <dbReference type="Google" id="ProtNLM"/>
    </source>
</evidence>
<evidence type="ECO:0000256" key="1">
    <source>
        <dbReference type="SAM" id="MobiDB-lite"/>
    </source>
</evidence>
<comment type="caution">
    <text evidence="2">The sequence shown here is derived from an EMBL/GenBank/DDBJ whole genome shotgun (WGS) entry which is preliminary data.</text>
</comment>
<dbReference type="PROSITE" id="PS51257">
    <property type="entry name" value="PROKAR_LIPOPROTEIN"/>
    <property type="match status" value="1"/>
</dbReference>
<proteinExistence type="predicted"/>
<organism evidence="2 3">
    <name type="scientific">Ralstonia mojiangensis</name>
    <dbReference type="NCBI Taxonomy" id="2953895"/>
    <lineage>
        <taxon>Bacteria</taxon>
        <taxon>Pseudomonadati</taxon>
        <taxon>Pseudomonadota</taxon>
        <taxon>Betaproteobacteria</taxon>
        <taxon>Burkholderiales</taxon>
        <taxon>Burkholderiaceae</taxon>
        <taxon>Ralstonia</taxon>
    </lineage>
</organism>
<name>A0AAE3LGA3_9RALS</name>
<sequence length="313" mass="32128">MYAKTATAAAIAYALSGCTALPQSALIYSSRSTVGISLTSNPASSSGITVSAGVDIVDAAYVPVAVTAKAPDGSSGNSKVIPIEATYGSLDGKKDPSTAVNEVNAQKIDDYVKALNNVAILSAQVDALKEKDRLNNAYNSAKNASAALRQKNPPPNPADQQKADTDEATAKQAFDTFSSLHPVNGDLQTATNQLQAAQAEANQKRTTAAEAAGLLKQEKRDAFSVYGRFDGNVSGGGTVAATDGKAAPSTSVALLAGKVFSTGVASQNLTEAAKVSASKEAIAQCMSTVNAAVANMTTEKEDYRKKLLDACAR</sequence>
<evidence type="ECO:0000313" key="3">
    <source>
        <dbReference type="Proteomes" id="UP001164374"/>
    </source>
</evidence>
<evidence type="ECO:0000313" key="2">
    <source>
        <dbReference type="EMBL" id="MCT7318561.1"/>
    </source>
</evidence>
<dbReference type="RefSeq" id="WP_252694666.1">
    <property type="nucleotide sequence ID" value="NZ_JAMXHU010000005.1"/>
</dbReference>
<dbReference type="AlphaFoldDB" id="A0AAE3LGA3"/>
<reference evidence="2" key="2">
    <citation type="submission" date="2023-02" db="EMBL/GenBank/DDBJ databases">
        <authorList>
            <person name="Lu C.-H."/>
        </authorList>
    </citation>
    <scope>NUCLEOTIDE SEQUENCE</scope>
    <source>
        <strain evidence="2">22TCCZM01-4</strain>
    </source>
</reference>